<evidence type="ECO:0000313" key="4">
    <source>
        <dbReference type="Proteomes" id="UP001161580"/>
    </source>
</evidence>
<evidence type="ECO:0000256" key="1">
    <source>
        <dbReference type="SAM" id="Phobius"/>
    </source>
</evidence>
<dbReference type="NCBIfam" id="NF033664">
    <property type="entry name" value="PACE_transport"/>
    <property type="match status" value="1"/>
</dbReference>
<reference evidence="3" key="1">
    <citation type="submission" date="2022-03" db="EMBL/GenBank/DDBJ databases">
        <title>Fererhizobium litorale gen. nov., sp. nov., isolated from sandy sediments of the Sea of Japan seashore.</title>
        <authorList>
            <person name="Romanenko L."/>
            <person name="Kurilenko V."/>
            <person name="Otstavnykh N."/>
            <person name="Svetashev V."/>
            <person name="Tekutyeva L."/>
            <person name="Isaeva M."/>
            <person name="Mikhailov V."/>
        </authorList>
    </citation>
    <scope>NUCLEOTIDE SEQUENCE</scope>
    <source>
        <strain evidence="3">KMM 9576</strain>
    </source>
</reference>
<dbReference type="Pfam" id="PF05232">
    <property type="entry name" value="BTP"/>
    <property type="match status" value="2"/>
</dbReference>
<dbReference type="InterPro" id="IPR007896">
    <property type="entry name" value="BTP_bacteria"/>
</dbReference>
<proteinExistence type="predicted"/>
<keyword evidence="4" id="KW-1185">Reference proteome</keyword>
<feature type="transmembrane region" description="Helical" evidence="1">
    <location>
        <begin position="78"/>
        <end position="101"/>
    </location>
</feature>
<comment type="caution">
    <text evidence="3">The sequence shown here is derived from an EMBL/GenBank/DDBJ whole genome shotgun (WGS) entry which is preliminary data.</text>
</comment>
<protein>
    <submittedName>
        <fullName evidence="3">PACE efflux transporter</fullName>
    </submittedName>
</protein>
<evidence type="ECO:0000313" key="3">
    <source>
        <dbReference type="EMBL" id="MDI7922803.1"/>
    </source>
</evidence>
<sequence length="146" mass="16609">MRSVIDRFRHAISFEIIGLVLITPLGALAFDMPMYEIGVVGLVSATIATAWNFAYNYLFDLVLRRIAGTTAKSGLARIYHAILFEVGLLATLMPFIAWYLGVSLWQALVMDISFAIFYMFYALAFNWAYDHIFPLPEWKAQSQEIL</sequence>
<name>A0AAE3QGP3_9HYPH</name>
<feature type="transmembrane region" description="Helical" evidence="1">
    <location>
        <begin position="107"/>
        <end position="129"/>
    </location>
</feature>
<feature type="domain" description="Chlorhexidine efflux transporter" evidence="2">
    <location>
        <begin position="2"/>
        <end position="65"/>
    </location>
</feature>
<keyword evidence="1" id="KW-0812">Transmembrane</keyword>
<dbReference type="RefSeq" id="WP_311786260.1">
    <property type="nucleotide sequence ID" value="NZ_JALDYY010000004.1"/>
</dbReference>
<dbReference type="AlphaFoldDB" id="A0AAE3QGP3"/>
<organism evidence="3 4">
    <name type="scientific">Ferirhizobium litorale</name>
    <dbReference type="NCBI Taxonomy" id="2927786"/>
    <lineage>
        <taxon>Bacteria</taxon>
        <taxon>Pseudomonadati</taxon>
        <taxon>Pseudomonadota</taxon>
        <taxon>Alphaproteobacteria</taxon>
        <taxon>Hyphomicrobiales</taxon>
        <taxon>Rhizobiaceae</taxon>
        <taxon>Ferirhizobium</taxon>
    </lineage>
</organism>
<gene>
    <name evidence="3" type="ORF">MRS75_11960</name>
</gene>
<feature type="transmembrane region" description="Helical" evidence="1">
    <location>
        <begin position="37"/>
        <end position="58"/>
    </location>
</feature>
<keyword evidence="1" id="KW-1133">Transmembrane helix</keyword>
<keyword evidence="1" id="KW-0472">Membrane</keyword>
<feature type="transmembrane region" description="Helical" evidence="1">
    <location>
        <begin position="12"/>
        <end position="31"/>
    </location>
</feature>
<feature type="domain" description="Chlorhexidine efflux transporter" evidence="2">
    <location>
        <begin position="76"/>
        <end position="134"/>
    </location>
</feature>
<accession>A0AAE3QGP3</accession>
<dbReference type="EMBL" id="JALDYZ010000005">
    <property type="protein sequence ID" value="MDI7922803.1"/>
    <property type="molecule type" value="Genomic_DNA"/>
</dbReference>
<dbReference type="Proteomes" id="UP001161580">
    <property type="component" value="Unassembled WGS sequence"/>
</dbReference>
<dbReference type="InterPro" id="IPR058208">
    <property type="entry name" value="PACE"/>
</dbReference>
<evidence type="ECO:0000259" key="2">
    <source>
        <dbReference type="Pfam" id="PF05232"/>
    </source>
</evidence>